<name>A0ABU7J9L7_9GAMM</name>
<evidence type="ECO:0000313" key="2">
    <source>
        <dbReference type="Proteomes" id="UP001336314"/>
    </source>
</evidence>
<organism evidence="1 2">
    <name type="scientific">Alkalimonas cellulosilytica</name>
    <dbReference type="NCBI Taxonomy" id="3058395"/>
    <lineage>
        <taxon>Bacteria</taxon>
        <taxon>Pseudomonadati</taxon>
        <taxon>Pseudomonadota</taxon>
        <taxon>Gammaproteobacteria</taxon>
        <taxon>Alkalimonas</taxon>
    </lineage>
</organism>
<comment type="caution">
    <text evidence="1">The sequence shown here is derived from an EMBL/GenBank/DDBJ whole genome shotgun (WGS) entry which is preliminary data.</text>
</comment>
<dbReference type="Proteomes" id="UP001336314">
    <property type="component" value="Unassembled WGS sequence"/>
</dbReference>
<accession>A0ABU7J9L7</accession>
<sequence length="180" mass="21054">MTEISLHKIHMLPFDVPADINLQMHRLVKILSTQKMDSLWRYLEHGRALKFKRKIYALDNFLLLSVLAVQFPNQKITVLEIPVKTETELKQRVLQALIFDSLCAIKKTIIPHYERIWSRSLEIEKFLHTAVWADILSVHRSTLYLKSKHYPSKQTEAVNLSAFLHEIPLPKTQGKTRDES</sequence>
<keyword evidence="2" id="KW-1185">Reference proteome</keyword>
<evidence type="ECO:0000313" key="1">
    <source>
        <dbReference type="EMBL" id="MEE2003235.1"/>
    </source>
</evidence>
<gene>
    <name evidence="1" type="ORF">QWY20_17405</name>
</gene>
<proteinExistence type="predicted"/>
<dbReference type="RefSeq" id="WP_330130279.1">
    <property type="nucleotide sequence ID" value="NZ_JAUHLI010000026.1"/>
</dbReference>
<dbReference type="EMBL" id="JAUHLI010000026">
    <property type="protein sequence ID" value="MEE2003235.1"/>
    <property type="molecule type" value="Genomic_DNA"/>
</dbReference>
<protein>
    <submittedName>
        <fullName evidence="1">Uncharacterized protein</fullName>
    </submittedName>
</protein>
<reference evidence="1 2" key="1">
    <citation type="submission" date="2023-07" db="EMBL/GenBank/DDBJ databases">
        <title>Alkalimonas sp., MEB108 novel, alkaliphilic bacterium isolated from Lonar Lake, India.</title>
        <authorList>
            <person name="Joshi A."/>
            <person name="Thite S."/>
        </authorList>
    </citation>
    <scope>NUCLEOTIDE SEQUENCE [LARGE SCALE GENOMIC DNA]</scope>
    <source>
        <strain evidence="1 2">MEB108</strain>
    </source>
</reference>